<dbReference type="PANTHER" id="PTHR19325:SF560">
    <property type="entry name" value="SUSHI, VON WILLEBRAND FACTOR TYPE A, EGF AND PENTRAXIN DOMAIN-CONTAINING PROTEIN 1"/>
    <property type="match status" value="1"/>
</dbReference>
<dbReference type="InParanoid" id="A0A7M7NPA4"/>
<sequence>QFSVLLYVDVLHNATLTTASAPTHAIFLATALPQDRVAPGSAELIAHGLVHPNMLIQCADLSYHTGQRRTCSSQFNYGSVCQFECRSGFVLTGGQASIECQRQGDAGVWSAQQPTCQGQYKNTALCHLPCVTAPVNGGIFNNTSCSTAYGSWCRFTCDAGYQLTGSGVRRCLAQPGAAQGYWDGYDARCEVQTCPRAYIPANAYISNSQDCPATDQIPAGTTCRYACQPGHVLTGSTEVTCGNDGTGTQTSQTVKLSPVTAVELPAPQNGFKNGCPHAEEIYSTTCTLGCNLGYMPTQPTYVMCTDDGKARQPVQCDPLEIPGAPGYLPLSCTLMEWR</sequence>
<evidence type="ECO:0000313" key="7">
    <source>
        <dbReference type="EnsemblMetazoa" id="XP_030838559"/>
    </source>
</evidence>
<dbReference type="PANTHER" id="PTHR19325">
    <property type="entry name" value="COMPLEMENT COMPONENT-RELATED SUSHI DOMAIN-CONTAINING"/>
    <property type="match status" value="1"/>
</dbReference>
<reference evidence="8" key="1">
    <citation type="submission" date="2015-02" db="EMBL/GenBank/DDBJ databases">
        <title>Genome sequencing for Strongylocentrotus purpuratus.</title>
        <authorList>
            <person name="Murali S."/>
            <person name="Liu Y."/>
            <person name="Vee V."/>
            <person name="English A."/>
            <person name="Wang M."/>
            <person name="Skinner E."/>
            <person name="Han Y."/>
            <person name="Muzny D.M."/>
            <person name="Worley K.C."/>
            <person name="Gibbs R.A."/>
        </authorList>
    </citation>
    <scope>NUCLEOTIDE SEQUENCE</scope>
</reference>
<proteinExistence type="predicted"/>
<dbReference type="InterPro" id="IPR035976">
    <property type="entry name" value="Sushi/SCR/CCP_sf"/>
</dbReference>
<reference evidence="7" key="2">
    <citation type="submission" date="2021-01" db="UniProtKB">
        <authorList>
            <consortium name="EnsemblMetazoa"/>
        </authorList>
    </citation>
    <scope>IDENTIFICATION</scope>
</reference>
<keyword evidence="2" id="KW-0677">Repeat</keyword>
<dbReference type="Proteomes" id="UP000007110">
    <property type="component" value="Unassembled WGS sequence"/>
</dbReference>
<evidence type="ECO:0000256" key="4">
    <source>
        <dbReference type="ARBA" id="ARBA00023180"/>
    </source>
</evidence>
<dbReference type="CDD" id="cd00033">
    <property type="entry name" value="CCP"/>
    <property type="match status" value="3"/>
</dbReference>
<dbReference type="KEGG" id="spu:115922927"/>
<dbReference type="SUPFAM" id="SSF57535">
    <property type="entry name" value="Complement control module/SCR domain"/>
    <property type="match status" value="3"/>
</dbReference>
<keyword evidence="4" id="KW-0325">Glycoprotein</keyword>
<protein>
    <recommendedName>
        <fullName evidence="6">Sushi domain-containing protein</fullName>
    </recommendedName>
</protein>
<comment type="caution">
    <text evidence="5">Lacks conserved residue(s) required for the propagation of feature annotation.</text>
</comment>
<dbReference type="Gene3D" id="2.10.70.10">
    <property type="entry name" value="Complement Module, domain 1"/>
    <property type="match status" value="3"/>
</dbReference>
<dbReference type="Pfam" id="PF00084">
    <property type="entry name" value="Sushi"/>
    <property type="match status" value="3"/>
</dbReference>
<dbReference type="AlphaFoldDB" id="A0A7M7NPA4"/>
<dbReference type="OrthoDB" id="6127264at2759"/>
<dbReference type="GeneID" id="115922927"/>
<evidence type="ECO:0000313" key="8">
    <source>
        <dbReference type="Proteomes" id="UP000007110"/>
    </source>
</evidence>
<keyword evidence="1 5" id="KW-0768">Sushi</keyword>
<accession>A0A7M7NPA4</accession>
<dbReference type="PROSITE" id="PS50923">
    <property type="entry name" value="SUSHI"/>
    <property type="match status" value="2"/>
</dbReference>
<dbReference type="SMART" id="SM00032">
    <property type="entry name" value="CCP"/>
    <property type="match status" value="4"/>
</dbReference>
<dbReference type="EnsemblMetazoa" id="XM_030982699">
    <property type="protein sequence ID" value="XP_030838559"/>
    <property type="gene ID" value="LOC115922927"/>
</dbReference>
<evidence type="ECO:0000259" key="6">
    <source>
        <dbReference type="PROSITE" id="PS50923"/>
    </source>
</evidence>
<dbReference type="RefSeq" id="XP_030838559.1">
    <property type="nucleotide sequence ID" value="XM_030982699.1"/>
</dbReference>
<organism evidence="7 8">
    <name type="scientific">Strongylocentrotus purpuratus</name>
    <name type="common">Purple sea urchin</name>
    <dbReference type="NCBI Taxonomy" id="7668"/>
    <lineage>
        <taxon>Eukaryota</taxon>
        <taxon>Metazoa</taxon>
        <taxon>Echinodermata</taxon>
        <taxon>Eleutherozoa</taxon>
        <taxon>Echinozoa</taxon>
        <taxon>Echinoidea</taxon>
        <taxon>Euechinoidea</taxon>
        <taxon>Echinacea</taxon>
        <taxon>Camarodonta</taxon>
        <taxon>Echinidea</taxon>
        <taxon>Strongylocentrotidae</taxon>
        <taxon>Strongylocentrotus</taxon>
    </lineage>
</organism>
<evidence type="ECO:0000256" key="3">
    <source>
        <dbReference type="ARBA" id="ARBA00023157"/>
    </source>
</evidence>
<keyword evidence="8" id="KW-1185">Reference proteome</keyword>
<feature type="domain" description="Sushi" evidence="6">
    <location>
        <begin position="56"/>
        <end position="118"/>
    </location>
</feature>
<dbReference type="InterPro" id="IPR050350">
    <property type="entry name" value="Compl-Cell_Adhes-Reg"/>
</dbReference>
<evidence type="ECO:0000256" key="5">
    <source>
        <dbReference type="PROSITE-ProRule" id="PRU00302"/>
    </source>
</evidence>
<evidence type="ECO:0000256" key="2">
    <source>
        <dbReference type="ARBA" id="ARBA00022737"/>
    </source>
</evidence>
<name>A0A7M7NPA4_STRPU</name>
<feature type="domain" description="Sushi" evidence="6">
    <location>
        <begin position="128"/>
        <end position="191"/>
    </location>
</feature>
<keyword evidence="3" id="KW-1015">Disulfide bond</keyword>
<evidence type="ECO:0000256" key="1">
    <source>
        <dbReference type="ARBA" id="ARBA00022659"/>
    </source>
</evidence>
<dbReference type="InterPro" id="IPR000436">
    <property type="entry name" value="Sushi_SCR_CCP_dom"/>
</dbReference>